<dbReference type="EMBL" id="FNCG01000003">
    <property type="protein sequence ID" value="SDG33313.1"/>
    <property type="molecule type" value="Genomic_DNA"/>
</dbReference>
<keyword evidence="4 6" id="KW-1133">Transmembrane helix</keyword>
<evidence type="ECO:0000256" key="2">
    <source>
        <dbReference type="ARBA" id="ARBA00022475"/>
    </source>
</evidence>
<evidence type="ECO:0000259" key="7">
    <source>
        <dbReference type="Pfam" id="PF02687"/>
    </source>
</evidence>
<evidence type="ECO:0000256" key="3">
    <source>
        <dbReference type="ARBA" id="ARBA00022692"/>
    </source>
</evidence>
<evidence type="ECO:0000313" key="10">
    <source>
        <dbReference type="Proteomes" id="UP000199705"/>
    </source>
</evidence>
<protein>
    <submittedName>
        <fullName evidence="9">FtsX-like permease family protein</fullName>
    </submittedName>
</protein>
<keyword evidence="2" id="KW-1003">Cell membrane</keyword>
<feature type="transmembrane region" description="Helical" evidence="6">
    <location>
        <begin position="747"/>
        <end position="770"/>
    </location>
</feature>
<keyword evidence="5 6" id="KW-0472">Membrane</keyword>
<gene>
    <name evidence="9" type="ORF">SAMN05192573_103120</name>
</gene>
<dbReference type="AlphaFoldDB" id="A0A1G7TDC5"/>
<evidence type="ECO:0000256" key="4">
    <source>
        <dbReference type="ARBA" id="ARBA00022989"/>
    </source>
</evidence>
<organism evidence="9 10">
    <name type="scientific">Mucilaginibacter gossypii</name>
    <dbReference type="NCBI Taxonomy" id="551996"/>
    <lineage>
        <taxon>Bacteria</taxon>
        <taxon>Pseudomonadati</taxon>
        <taxon>Bacteroidota</taxon>
        <taxon>Sphingobacteriia</taxon>
        <taxon>Sphingobacteriales</taxon>
        <taxon>Sphingobacteriaceae</taxon>
        <taxon>Mucilaginibacter</taxon>
    </lineage>
</organism>
<reference evidence="10" key="1">
    <citation type="submission" date="2016-10" db="EMBL/GenBank/DDBJ databases">
        <authorList>
            <person name="Varghese N."/>
            <person name="Submissions S."/>
        </authorList>
    </citation>
    <scope>NUCLEOTIDE SEQUENCE [LARGE SCALE GENOMIC DNA]</scope>
    <source>
        <strain evidence="10">Gh-67</strain>
    </source>
</reference>
<dbReference type="Proteomes" id="UP000199705">
    <property type="component" value="Unassembled WGS sequence"/>
</dbReference>
<dbReference type="GO" id="GO:0005886">
    <property type="term" value="C:plasma membrane"/>
    <property type="evidence" value="ECO:0007669"/>
    <property type="project" value="UniProtKB-SubCell"/>
</dbReference>
<evidence type="ECO:0000256" key="6">
    <source>
        <dbReference type="SAM" id="Phobius"/>
    </source>
</evidence>
<feature type="domain" description="MacB-like periplasmic core" evidence="8">
    <location>
        <begin position="20"/>
        <end position="238"/>
    </location>
</feature>
<feature type="transmembrane region" description="Helical" evidence="6">
    <location>
        <begin position="705"/>
        <end position="727"/>
    </location>
</feature>
<dbReference type="Pfam" id="PF02687">
    <property type="entry name" value="FtsX"/>
    <property type="match status" value="2"/>
</dbReference>
<name>A0A1G7TDC5_9SPHI</name>
<dbReference type="PANTHER" id="PTHR30572:SF18">
    <property type="entry name" value="ABC-TYPE MACROLIDE FAMILY EXPORT SYSTEM PERMEASE COMPONENT 2"/>
    <property type="match status" value="1"/>
</dbReference>
<evidence type="ECO:0000313" key="9">
    <source>
        <dbReference type="EMBL" id="SDG33313.1"/>
    </source>
</evidence>
<dbReference type="InterPro" id="IPR003838">
    <property type="entry name" value="ABC3_permease_C"/>
</dbReference>
<feature type="transmembrane region" description="Helical" evidence="6">
    <location>
        <begin position="21"/>
        <end position="41"/>
    </location>
</feature>
<keyword evidence="10" id="KW-1185">Reference proteome</keyword>
<evidence type="ECO:0000256" key="1">
    <source>
        <dbReference type="ARBA" id="ARBA00004651"/>
    </source>
</evidence>
<feature type="domain" description="ABC3 transporter permease C-terminal" evidence="7">
    <location>
        <begin position="282"/>
        <end position="399"/>
    </location>
</feature>
<accession>A0A1G7TDC5</accession>
<feature type="transmembrane region" description="Helical" evidence="6">
    <location>
        <begin position="371"/>
        <end position="394"/>
    </location>
</feature>
<dbReference type="InterPro" id="IPR050250">
    <property type="entry name" value="Macrolide_Exporter_MacB"/>
</dbReference>
<dbReference type="Pfam" id="PF12704">
    <property type="entry name" value="MacB_PCD"/>
    <property type="match status" value="2"/>
</dbReference>
<feature type="transmembrane region" description="Helical" evidence="6">
    <location>
        <begin position="419"/>
        <end position="439"/>
    </location>
</feature>
<feature type="transmembrane region" description="Helical" evidence="6">
    <location>
        <begin position="664"/>
        <end position="685"/>
    </location>
</feature>
<feature type="domain" description="MacB-like periplasmic core" evidence="8">
    <location>
        <begin position="452"/>
        <end position="620"/>
    </location>
</feature>
<dbReference type="GO" id="GO:0022857">
    <property type="term" value="F:transmembrane transporter activity"/>
    <property type="evidence" value="ECO:0007669"/>
    <property type="project" value="TreeGrafter"/>
</dbReference>
<dbReference type="RefSeq" id="WP_091163836.1">
    <property type="nucleotide sequence ID" value="NZ_FNCG01000003.1"/>
</dbReference>
<comment type="subcellular location">
    <subcellularLocation>
        <location evidence="1">Cell membrane</location>
        <topology evidence="1">Multi-pass membrane protein</topology>
    </subcellularLocation>
</comment>
<proteinExistence type="predicted"/>
<keyword evidence="3 6" id="KW-0812">Transmembrane</keyword>
<dbReference type="InterPro" id="IPR025857">
    <property type="entry name" value="MacB_PCD"/>
</dbReference>
<evidence type="ECO:0000256" key="5">
    <source>
        <dbReference type="ARBA" id="ARBA00023136"/>
    </source>
</evidence>
<evidence type="ECO:0000259" key="8">
    <source>
        <dbReference type="Pfam" id="PF12704"/>
    </source>
</evidence>
<feature type="transmembrane region" description="Helical" evidence="6">
    <location>
        <begin position="277"/>
        <end position="299"/>
    </location>
</feature>
<dbReference type="STRING" id="551996.SAMN05192573_103120"/>
<sequence length="784" mass="87910">MIKNYVKIAWRSLNRNRAFSITNLLGLTIGITCTIFIFLWVQNELAYDKIHRSYKNIHQVYANRDFKNNIFTDPNMVFPLAKALESGYPQIKNAVMTSHLEQHQFNVGDVKIKKQGYQVSGKYFDMFSWHFIKGDAATAIIDPTSVVLTASTAKALFGDADPINKVVKVDNALSYKVTAVVADPPNNTTQQFDFIAPYNLNDPGVKDALNRWQGSSWEVYVQTTDNADIAQVDKYITDVMFQHNTDKISKYFTFPMSKWHLYSDFKDGKNVGGMIEYVRFFIIIAIIILLIACVNFMNLSTARSEKKAREVGVRKTLGSSKGQLVLQFFFESMTLVVTAFLCAVFCVYLLLPQFNLLIEKQLQLNLNQPVFWLGALVIILFTGLVSGSYPALYLSSFNPVKVLKGTFVAGKGAITPRRILVVFQFIGSILLISATVIVYRQIEHVKNRNMGYNSDNLIMVPSTANTDKSFNAIKNDLLKSGIINSVTRTSAMVTQISWRSGPPNWAGKPANADIIFSNMTADIDYIKTMGIKVLQGTDFTGMPSDTSAVLLNKAAVEAMQVKRPLGMQLQYGSKKFTVIGITDNVVMSSPYVPVDPMMVFADHNSSGYMDIRLNAGVKPQDGIRLLQNIYAKYSPADIFEYHFVDQEFGKKFFTEELISRITNIFAGLAIFLCCMGLAGLASFTIEKRFKEIGIRKVLGASVQQLLVLISTEFLKLVAIAFVIAVPLTWWIMHNWLQKYTYHININIWLFSAVGLLILLLTLIVVSLNTIKAALANPVKSLRSE</sequence>
<dbReference type="PANTHER" id="PTHR30572">
    <property type="entry name" value="MEMBRANE COMPONENT OF TRANSPORTER-RELATED"/>
    <property type="match status" value="1"/>
</dbReference>
<feature type="domain" description="ABC3 transporter permease C-terminal" evidence="7">
    <location>
        <begin position="663"/>
        <end position="773"/>
    </location>
</feature>
<feature type="transmembrane region" description="Helical" evidence="6">
    <location>
        <begin position="324"/>
        <end position="351"/>
    </location>
</feature>